<proteinExistence type="predicted"/>
<dbReference type="PANTHER" id="PTHR13318:SF95">
    <property type="entry name" value="F-BOX PROTEIN YLR352W"/>
    <property type="match status" value="1"/>
</dbReference>
<organism evidence="3 4">
    <name type="scientific">Polypedilum vanderplanki</name>
    <name type="common">Sleeping chironomid midge</name>
    <dbReference type="NCBI Taxonomy" id="319348"/>
    <lineage>
        <taxon>Eukaryota</taxon>
        <taxon>Metazoa</taxon>
        <taxon>Ecdysozoa</taxon>
        <taxon>Arthropoda</taxon>
        <taxon>Hexapoda</taxon>
        <taxon>Insecta</taxon>
        <taxon>Pterygota</taxon>
        <taxon>Neoptera</taxon>
        <taxon>Endopterygota</taxon>
        <taxon>Diptera</taxon>
        <taxon>Nematocera</taxon>
        <taxon>Chironomoidea</taxon>
        <taxon>Chironomidae</taxon>
        <taxon>Chironominae</taxon>
        <taxon>Polypedilum</taxon>
        <taxon>Polypedilum</taxon>
    </lineage>
</organism>
<feature type="domain" description="F-box" evidence="2">
    <location>
        <begin position="13"/>
        <end position="48"/>
    </location>
</feature>
<feature type="region of interest" description="Disordered" evidence="1">
    <location>
        <begin position="724"/>
        <end position="743"/>
    </location>
</feature>
<sequence>MSNQQISLNCVNFLSLPNEILLKIFKLAENDKNLSQTCRRFCDLIPRENLLLSLDFNILLNPSINLDEFLKSSSEISFVIDKTFYFDAHLEQLEYFLHFYGHKITKLSVKREVQEFFSKILPLMPNLQELYYFADHYSCYETLKKFENFSIPLKILDIDLKNHIEYFKIFQVNELRIKFKSFDENLKIIKFLKGQKNLDKLIIKGTDFCRKISEFPKGLKGIKLKSFKLTNFDAKEEKWLKIILENQKYLREMSVSKISNETFVYICKNLKYLKEFEFEKTFDFKTENFKLLENFTNLKSLKIFDTLNGDDFKVFTKLKMKNLEILEIKILNFSNESIEEFSSNFGNLKSLKIEFDSTINFEMLSKIFENFNNLEILTLEIEEIDETQENFFYSQTYKNENLKVLKFLNNDFKNLRKFNEKIVSDFPNIEEIDLNGKFERTDDLKFLLTALPKLKKIKNPGISKEFLTTLLEHGGKLEEFLIDINKLENVNEVIKNCSFDIENLDNLKKITREKKTKINLSFEIYSQWQRIKTTMDSCRTLKNIEIHNLSQNEDNDVKFLKLIGKNVENLELSRRTNISDFLLKKILDVLPNVENVELNCNEYFTISENAINIKNTRIKSFTVRVEFYGGLNGPHVMKTFFNNIKFPENCLEFFKFIVYIKKERTRKSFILSLAEEFLKNQNLNNLKFYLDCDYDYTIEMTKKAENVIDNDEIFNIEEENSNIDDSMSIDSDESELSSDWQWN</sequence>
<dbReference type="Pfam" id="PF12937">
    <property type="entry name" value="F-box-like"/>
    <property type="match status" value="1"/>
</dbReference>
<evidence type="ECO:0000313" key="3">
    <source>
        <dbReference type="EMBL" id="KAG5669459.1"/>
    </source>
</evidence>
<dbReference type="GO" id="GO:0019005">
    <property type="term" value="C:SCF ubiquitin ligase complex"/>
    <property type="evidence" value="ECO:0007669"/>
    <property type="project" value="TreeGrafter"/>
</dbReference>
<dbReference type="Proteomes" id="UP001107558">
    <property type="component" value="Chromosome 4"/>
</dbReference>
<comment type="caution">
    <text evidence="3">The sequence shown here is derived from an EMBL/GenBank/DDBJ whole genome shotgun (WGS) entry which is preliminary data.</text>
</comment>
<dbReference type="SUPFAM" id="SSF52047">
    <property type="entry name" value="RNI-like"/>
    <property type="match status" value="2"/>
</dbReference>
<dbReference type="EMBL" id="JADBJN010000004">
    <property type="protein sequence ID" value="KAG5669459.1"/>
    <property type="molecule type" value="Genomic_DNA"/>
</dbReference>
<dbReference type="InterPro" id="IPR001810">
    <property type="entry name" value="F-box_dom"/>
</dbReference>
<evidence type="ECO:0000259" key="2">
    <source>
        <dbReference type="Pfam" id="PF12937"/>
    </source>
</evidence>
<reference evidence="3" key="1">
    <citation type="submission" date="2021-03" db="EMBL/GenBank/DDBJ databases">
        <title>Chromosome level genome of the anhydrobiotic midge Polypedilum vanderplanki.</title>
        <authorList>
            <person name="Yoshida Y."/>
            <person name="Kikawada T."/>
            <person name="Gusev O."/>
        </authorList>
    </citation>
    <scope>NUCLEOTIDE SEQUENCE</scope>
    <source>
        <strain evidence="3">NIAS01</strain>
        <tissue evidence="3">Whole body or cell culture</tissue>
    </source>
</reference>
<protein>
    <recommendedName>
        <fullName evidence="2">F-box domain-containing protein</fullName>
    </recommendedName>
</protein>
<dbReference type="CDD" id="cd09917">
    <property type="entry name" value="F-box_SF"/>
    <property type="match status" value="1"/>
</dbReference>
<gene>
    <name evidence="3" type="ORF">PVAND_017346</name>
</gene>
<dbReference type="Gene3D" id="3.80.10.10">
    <property type="entry name" value="Ribonuclease Inhibitor"/>
    <property type="match status" value="1"/>
</dbReference>
<name>A0A9J6BIS7_POLVA</name>
<evidence type="ECO:0000256" key="1">
    <source>
        <dbReference type="SAM" id="MobiDB-lite"/>
    </source>
</evidence>
<dbReference type="InterPro" id="IPR032675">
    <property type="entry name" value="LRR_dom_sf"/>
</dbReference>
<accession>A0A9J6BIS7</accession>
<keyword evidence="4" id="KW-1185">Reference proteome</keyword>
<dbReference type="AlphaFoldDB" id="A0A9J6BIS7"/>
<dbReference type="PANTHER" id="PTHR13318">
    <property type="entry name" value="PARTNER OF PAIRED, ISOFORM B-RELATED"/>
    <property type="match status" value="1"/>
</dbReference>
<dbReference type="GO" id="GO:0031146">
    <property type="term" value="P:SCF-dependent proteasomal ubiquitin-dependent protein catabolic process"/>
    <property type="evidence" value="ECO:0007669"/>
    <property type="project" value="TreeGrafter"/>
</dbReference>
<evidence type="ECO:0000313" key="4">
    <source>
        <dbReference type="Proteomes" id="UP001107558"/>
    </source>
</evidence>